<dbReference type="AlphaFoldDB" id="A0A4U6QKX1"/>
<name>A0A4U6QKX1_9ACTN</name>
<dbReference type="Gene3D" id="3.30.70.1280">
    <property type="entry name" value="SP0830-like domains"/>
    <property type="match status" value="1"/>
</dbReference>
<protein>
    <submittedName>
        <fullName evidence="1">DUF1697 domain-containing protein</fullName>
    </submittedName>
</protein>
<proteinExistence type="predicted"/>
<dbReference type="PANTHER" id="PTHR36439">
    <property type="entry name" value="BLL4334 PROTEIN"/>
    <property type="match status" value="1"/>
</dbReference>
<reference evidence="1 2" key="1">
    <citation type="submission" date="2019-05" db="EMBL/GenBank/DDBJ databases">
        <title>Nakamurella sp. N5BH11, whole genome shotgun sequence.</title>
        <authorList>
            <person name="Tuo L."/>
        </authorList>
    </citation>
    <scope>NUCLEOTIDE SEQUENCE [LARGE SCALE GENOMIC DNA]</scope>
    <source>
        <strain evidence="1 2">N5BH11</strain>
    </source>
</reference>
<dbReference type="SUPFAM" id="SSF160379">
    <property type="entry name" value="SP0830-like"/>
    <property type="match status" value="1"/>
</dbReference>
<dbReference type="PANTHER" id="PTHR36439:SF1">
    <property type="entry name" value="DUF1697 DOMAIN-CONTAINING PROTEIN"/>
    <property type="match status" value="1"/>
</dbReference>
<evidence type="ECO:0000313" key="1">
    <source>
        <dbReference type="EMBL" id="TKV61123.1"/>
    </source>
</evidence>
<dbReference type="OrthoDB" id="9806494at2"/>
<organism evidence="1 2">
    <name type="scientific">Nakamurella flava</name>
    <dbReference type="NCBI Taxonomy" id="2576308"/>
    <lineage>
        <taxon>Bacteria</taxon>
        <taxon>Bacillati</taxon>
        <taxon>Actinomycetota</taxon>
        <taxon>Actinomycetes</taxon>
        <taxon>Nakamurellales</taxon>
        <taxon>Nakamurellaceae</taxon>
        <taxon>Nakamurella</taxon>
    </lineage>
</organism>
<comment type="caution">
    <text evidence="1">The sequence shown here is derived from an EMBL/GenBank/DDBJ whole genome shotgun (WGS) entry which is preliminary data.</text>
</comment>
<dbReference type="EMBL" id="SZZH01000001">
    <property type="protein sequence ID" value="TKV61123.1"/>
    <property type="molecule type" value="Genomic_DNA"/>
</dbReference>
<keyword evidence="2" id="KW-1185">Reference proteome</keyword>
<dbReference type="PIRSF" id="PIRSF008502">
    <property type="entry name" value="UCP008502"/>
    <property type="match status" value="1"/>
</dbReference>
<evidence type="ECO:0000313" key="2">
    <source>
        <dbReference type="Proteomes" id="UP000306985"/>
    </source>
</evidence>
<dbReference type="RefSeq" id="WP_137448427.1">
    <property type="nucleotide sequence ID" value="NZ_SZZH01000001.1"/>
</dbReference>
<accession>A0A4U6QKX1</accession>
<dbReference type="Pfam" id="PF08002">
    <property type="entry name" value="DUF1697"/>
    <property type="match status" value="1"/>
</dbReference>
<dbReference type="InterPro" id="IPR012545">
    <property type="entry name" value="DUF1697"/>
</dbReference>
<gene>
    <name evidence="1" type="ORF">FDO65_05660</name>
</gene>
<dbReference type="Proteomes" id="UP000306985">
    <property type="component" value="Unassembled WGS sequence"/>
</dbReference>
<sequence length="180" mass="19260">MSEQTLLVLIRGINVGTAKQVGMADLRDALGAAGYVDVRTHLRSGNVLIRTDRSPLMVAGHVEDVLAGPLGVPARVLVRTVSQVRSAVAADPFAADAPDGAKHFLGFLDHVPDSAAVRAVAGLDTAPDRAELIGDHLYLWCPNGISKGPLSRIDWDRRLRVTVTMRNWNTVNKLLELAGA</sequence>